<dbReference type="Proteomes" id="UP000488956">
    <property type="component" value="Unassembled WGS sequence"/>
</dbReference>
<feature type="domain" description="Reverse transcriptase Ty1/copia-type" evidence="1">
    <location>
        <begin position="3"/>
        <end position="131"/>
    </location>
</feature>
<dbReference type="EMBL" id="QXFW01001698">
    <property type="protein sequence ID" value="KAE8987029.1"/>
    <property type="molecule type" value="Genomic_DNA"/>
</dbReference>
<evidence type="ECO:0000313" key="18">
    <source>
        <dbReference type="Proteomes" id="UP000476176"/>
    </source>
</evidence>
<dbReference type="InterPro" id="IPR043502">
    <property type="entry name" value="DNA/RNA_pol_sf"/>
</dbReference>
<dbReference type="EMBL" id="QXFZ01001750">
    <property type="protein sequence ID" value="KAE9085555.1"/>
    <property type="molecule type" value="Genomic_DNA"/>
</dbReference>
<dbReference type="EMBL" id="QXGF01001788">
    <property type="protein sequence ID" value="KAE8927807.1"/>
    <property type="molecule type" value="Genomic_DNA"/>
</dbReference>
<dbReference type="Proteomes" id="UP000441208">
    <property type="component" value="Unassembled WGS sequence"/>
</dbReference>
<dbReference type="CDD" id="cd09272">
    <property type="entry name" value="RNase_HI_RT_Ty1"/>
    <property type="match status" value="1"/>
</dbReference>
<dbReference type="SUPFAM" id="SSF56672">
    <property type="entry name" value="DNA/RNA polymerases"/>
    <property type="match status" value="1"/>
</dbReference>
<protein>
    <recommendedName>
        <fullName evidence="1">Reverse transcriptase Ty1/copia-type domain-containing protein</fullName>
    </recommendedName>
</protein>
<evidence type="ECO:0000313" key="9">
    <source>
        <dbReference type="EMBL" id="KAE9200395.1"/>
    </source>
</evidence>
<dbReference type="EMBL" id="QXGB01001748">
    <property type="protein sequence ID" value="KAE9186076.1"/>
    <property type="molecule type" value="Genomic_DNA"/>
</dbReference>
<dbReference type="Proteomes" id="UP000460718">
    <property type="component" value="Unassembled WGS sequence"/>
</dbReference>
<dbReference type="AlphaFoldDB" id="A0A6A3WMN3"/>
<dbReference type="Proteomes" id="UP000440367">
    <property type="component" value="Unassembled WGS sequence"/>
</dbReference>
<dbReference type="Proteomes" id="UP000476176">
    <property type="component" value="Unassembled WGS sequence"/>
</dbReference>
<dbReference type="Proteomes" id="UP000437068">
    <property type="component" value="Unassembled WGS sequence"/>
</dbReference>
<evidence type="ECO:0000313" key="4">
    <source>
        <dbReference type="EMBL" id="KAE9085535.1"/>
    </source>
</evidence>
<evidence type="ECO:0000313" key="8">
    <source>
        <dbReference type="EMBL" id="KAE9197269.1"/>
    </source>
</evidence>
<dbReference type="PANTHER" id="PTHR11439:SF491">
    <property type="entry name" value="INTEGRASE CATALYTIC DOMAIN-CONTAINING PROTEIN"/>
    <property type="match status" value="1"/>
</dbReference>
<dbReference type="EMBL" id="QXGC01001721">
    <property type="protein sequence ID" value="KAE9197269.1"/>
    <property type="molecule type" value="Genomic_DNA"/>
</dbReference>
<evidence type="ECO:0000259" key="1">
    <source>
        <dbReference type="Pfam" id="PF07727"/>
    </source>
</evidence>
<dbReference type="EMBL" id="QXGE01001702">
    <property type="protein sequence ID" value="KAE9289295.1"/>
    <property type="molecule type" value="Genomic_DNA"/>
</dbReference>
<dbReference type="Proteomes" id="UP000440732">
    <property type="component" value="Unassembled WGS sequence"/>
</dbReference>
<evidence type="ECO:0000313" key="19">
    <source>
        <dbReference type="Proteomes" id="UP000488956"/>
    </source>
</evidence>
<dbReference type="EMBL" id="QXGD01001718">
    <property type="protein sequence ID" value="KAE9200395.1"/>
    <property type="molecule type" value="Genomic_DNA"/>
</dbReference>
<evidence type="ECO:0000313" key="12">
    <source>
        <dbReference type="Proteomes" id="UP000433483"/>
    </source>
</evidence>
<dbReference type="Pfam" id="PF07727">
    <property type="entry name" value="RVT_2"/>
    <property type="match status" value="1"/>
</dbReference>
<proteinExistence type="predicted"/>
<reference evidence="11 12" key="1">
    <citation type="submission" date="2018-08" db="EMBL/GenBank/DDBJ databases">
        <title>Genomic investigation of the strawberry pathogen Phytophthora fragariae indicates pathogenicity is determined by transcriptional variation in three key races.</title>
        <authorList>
            <person name="Adams T.M."/>
            <person name="Armitage A.D."/>
            <person name="Sobczyk M.K."/>
            <person name="Bates H.J."/>
            <person name="Dunwell J.M."/>
            <person name="Nellist C.F."/>
            <person name="Harrison R.J."/>
        </authorList>
    </citation>
    <scope>NUCLEOTIDE SEQUENCE [LARGE SCALE GENOMIC DNA]</scope>
    <source>
        <strain evidence="10 13">A4</strain>
        <strain evidence="9 14">BC-1</strain>
        <strain evidence="8 18">BC-23</strain>
        <strain evidence="7 12">NOV-27</strain>
        <strain evidence="6 15">NOV-5</strain>
        <strain evidence="5 16">NOV-71</strain>
        <strain evidence="2 11">NOV-9</strain>
        <strain evidence="4 19">ONT-3</strain>
        <strain evidence="3 17">SCRP245</strain>
    </source>
</reference>
<dbReference type="PANTHER" id="PTHR11439">
    <property type="entry name" value="GAG-POL-RELATED RETROTRANSPOSON"/>
    <property type="match status" value="1"/>
</dbReference>
<evidence type="ECO:0000313" key="17">
    <source>
        <dbReference type="Proteomes" id="UP000460718"/>
    </source>
</evidence>
<evidence type="ECO:0000313" key="14">
    <source>
        <dbReference type="Proteomes" id="UP000440367"/>
    </source>
</evidence>
<evidence type="ECO:0000313" key="2">
    <source>
        <dbReference type="EMBL" id="KAE8927807.1"/>
    </source>
</evidence>
<evidence type="ECO:0000313" key="6">
    <source>
        <dbReference type="EMBL" id="KAE9112630.1"/>
    </source>
</evidence>
<evidence type="ECO:0000313" key="3">
    <source>
        <dbReference type="EMBL" id="KAE8987029.1"/>
    </source>
</evidence>
<evidence type="ECO:0000313" key="16">
    <source>
        <dbReference type="Proteomes" id="UP000441208"/>
    </source>
</evidence>
<evidence type="ECO:0000313" key="15">
    <source>
        <dbReference type="Proteomes" id="UP000440732"/>
    </source>
</evidence>
<dbReference type="InterPro" id="IPR013103">
    <property type="entry name" value="RVT_2"/>
</dbReference>
<dbReference type="EMBL" id="QXFX01001737">
    <property type="protein sequence ID" value="KAE9085535.1"/>
    <property type="molecule type" value="Genomic_DNA"/>
</dbReference>
<evidence type="ECO:0000313" key="5">
    <source>
        <dbReference type="EMBL" id="KAE9085555.1"/>
    </source>
</evidence>
<organism evidence="7 12">
    <name type="scientific">Phytophthora fragariae</name>
    <dbReference type="NCBI Taxonomy" id="53985"/>
    <lineage>
        <taxon>Eukaryota</taxon>
        <taxon>Sar</taxon>
        <taxon>Stramenopiles</taxon>
        <taxon>Oomycota</taxon>
        <taxon>Peronosporomycetes</taxon>
        <taxon>Peronosporales</taxon>
        <taxon>Peronosporaceae</taxon>
        <taxon>Phytophthora</taxon>
    </lineage>
</organism>
<evidence type="ECO:0000313" key="11">
    <source>
        <dbReference type="Proteomes" id="UP000429523"/>
    </source>
</evidence>
<dbReference type="Proteomes" id="UP000429523">
    <property type="component" value="Unassembled WGS sequence"/>
</dbReference>
<name>A0A6A3WMN3_9STRA</name>
<comment type="caution">
    <text evidence="7">The sequence shown here is derived from an EMBL/GenBank/DDBJ whole genome shotgun (WGS) entry which is preliminary data.</text>
</comment>
<dbReference type="OrthoDB" id="166887at2759"/>
<evidence type="ECO:0000313" key="13">
    <source>
        <dbReference type="Proteomes" id="UP000437068"/>
    </source>
</evidence>
<dbReference type="EMBL" id="QXGA01001699">
    <property type="protein sequence ID" value="KAE9112630.1"/>
    <property type="molecule type" value="Genomic_DNA"/>
</dbReference>
<accession>A0A6A3WMN3</accession>
<evidence type="ECO:0000313" key="10">
    <source>
        <dbReference type="EMBL" id="KAE9289295.1"/>
    </source>
</evidence>
<keyword evidence="12" id="KW-1185">Reference proteome</keyword>
<evidence type="ECO:0000313" key="7">
    <source>
        <dbReference type="EMBL" id="KAE9186076.1"/>
    </source>
</evidence>
<gene>
    <name evidence="10" type="ORF">PF001_g20107</name>
    <name evidence="9" type="ORF">PF002_g21845</name>
    <name evidence="8" type="ORF">PF004_g19878</name>
    <name evidence="7" type="ORF">PF005_g20989</name>
    <name evidence="6" type="ORF">PF006_g19932</name>
    <name evidence="5" type="ORF">PF007_g21097</name>
    <name evidence="2" type="ORF">PF009_g22031</name>
    <name evidence="4" type="ORF">PF010_g20421</name>
    <name evidence="3" type="ORF">PF011_g19738</name>
</gene>
<sequence>MYVVRKALYGLRQSGREWNTELNGWLLDRGFQRCATESCLYFRYEGDTIALVLVYVDDVLCATNDTQFKSKLFSDLNLAYGLKDQGELSEYLGVEVQQNAKEVFISQRKYAKEILTKYGYDSANKCGNPMETKARLVPAGDDESVDSSFDYRGALGMLMYLATCTRPDLAYALGQLSRFVSKPTTKHVGALKRVLRYLVGTTEYGIRYLKGPADGNAAIVLQGFCDSDWASDSETRKSTSGFVFTLASGAIAWMSRRQLIIALSTAEAEYVAACEATMEATAEGNILTEILAHHTIKPVIGIDSSAAHVMATSPTYSRRTRHIELRWHYVREQVQRGSIELVKIQGEENPADAFTKPLDKARLNKMCEMMGIMTTT</sequence>
<dbReference type="Proteomes" id="UP000433483">
    <property type="component" value="Unassembled WGS sequence"/>
</dbReference>